<dbReference type="SUPFAM" id="SSF48498">
    <property type="entry name" value="Tetracyclin repressor-like, C-terminal domain"/>
    <property type="match status" value="1"/>
</dbReference>
<dbReference type="InterPro" id="IPR036271">
    <property type="entry name" value="Tet_transcr_reg_TetR-rel_C_sf"/>
</dbReference>
<dbReference type="RefSeq" id="WP_197955362.1">
    <property type="nucleotide sequence ID" value="NZ_CP065668.1"/>
</dbReference>
<dbReference type="SUPFAM" id="SSF46689">
    <property type="entry name" value="Homeodomain-like"/>
    <property type="match status" value="1"/>
</dbReference>
<name>A0A7T2S2U3_DELAC</name>
<accession>A0A7T2S2U3</accession>
<dbReference type="InterPro" id="IPR041586">
    <property type="entry name" value="PsrA_TetR_C"/>
</dbReference>
<dbReference type="InterPro" id="IPR001647">
    <property type="entry name" value="HTH_TetR"/>
</dbReference>
<dbReference type="Proteomes" id="UP000594778">
    <property type="component" value="Chromosome"/>
</dbReference>
<protein>
    <submittedName>
        <fullName evidence="4">TetR family transcriptional regulator</fullName>
    </submittedName>
</protein>
<dbReference type="Pfam" id="PF17939">
    <property type="entry name" value="TetR_C_30"/>
    <property type="match status" value="1"/>
</dbReference>
<dbReference type="Gene3D" id="1.10.357.10">
    <property type="entry name" value="Tetracycline Repressor, domain 2"/>
    <property type="match status" value="1"/>
</dbReference>
<sequence>MMSSTDDTAAEEPRAQARERLLQAAEQLFARHGYAGTSLRAVMALAEVDTGAIHYHFRNKLGLLKALFEQRVMAVNGQRHALLQRLEQQSPQPAVEDILRAFIAPALRAAHSEGEADFNRVTALCSVDPDQAVREVVFAAYDEAAKRFAALLRQALPQLSQHDFQWRLECMYGAMMYIRSDNGRVSRMLGGGHRADPVEHVIDELVAFTAAGFRAAGFRAAGFRAAGIRAAQ</sequence>
<proteinExistence type="predicted"/>
<dbReference type="GO" id="GO:0000976">
    <property type="term" value="F:transcription cis-regulatory region binding"/>
    <property type="evidence" value="ECO:0007669"/>
    <property type="project" value="TreeGrafter"/>
</dbReference>
<gene>
    <name evidence="4" type="ORF">I6G66_27255</name>
</gene>
<evidence type="ECO:0000256" key="2">
    <source>
        <dbReference type="PROSITE-ProRule" id="PRU00335"/>
    </source>
</evidence>
<evidence type="ECO:0000313" key="5">
    <source>
        <dbReference type="Proteomes" id="UP000594778"/>
    </source>
</evidence>
<dbReference type="PRINTS" id="PR00455">
    <property type="entry name" value="HTHTETR"/>
</dbReference>
<dbReference type="PROSITE" id="PS50977">
    <property type="entry name" value="HTH_TETR_2"/>
    <property type="match status" value="1"/>
</dbReference>
<dbReference type="Pfam" id="PF00440">
    <property type="entry name" value="TetR_N"/>
    <property type="match status" value="1"/>
</dbReference>
<evidence type="ECO:0000259" key="3">
    <source>
        <dbReference type="PROSITE" id="PS50977"/>
    </source>
</evidence>
<evidence type="ECO:0000313" key="4">
    <source>
        <dbReference type="EMBL" id="QPS07920.1"/>
    </source>
</evidence>
<feature type="domain" description="HTH tetR-type" evidence="3">
    <location>
        <begin position="15"/>
        <end position="75"/>
    </location>
</feature>
<reference evidence="4 5" key="1">
    <citation type="submission" date="2020-12" db="EMBL/GenBank/DDBJ databases">
        <title>FDA dAtabase for Regulatory Grade micrObial Sequences (FDA-ARGOS): Supporting development and validation of Infectious Disease Dx tests.</title>
        <authorList>
            <person name="Sproer C."/>
            <person name="Gronow S."/>
            <person name="Severitt S."/>
            <person name="Schroder I."/>
            <person name="Tallon L."/>
            <person name="Sadzewicz L."/>
            <person name="Zhao X."/>
            <person name="Boylan J."/>
            <person name="Ott S."/>
            <person name="Bowen H."/>
            <person name="Vavikolanu K."/>
            <person name="Mehta A."/>
            <person name="Aluvathingal J."/>
            <person name="Nadendla S."/>
            <person name="Lowell S."/>
            <person name="Myers T."/>
            <person name="Yan Y."/>
            <person name="Sichtig H."/>
        </authorList>
    </citation>
    <scope>NUCLEOTIDE SEQUENCE [LARGE SCALE GENOMIC DNA]</scope>
    <source>
        <strain evidence="4 5">FDAARGOS_909</strain>
    </source>
</reference>
<dbReference type="PANTHER" id="PTHR30055:SF181">
    <property type="entry name" value="BLR6905 PROTEIN"/>
    <property type="match status" value="1"/>
</dbReference>
<dbReference type="PANTHER" id="PTHR30055">
    <property type="entry name" value="HTH-TYPE TRANSCRIPTIONAL REGULATOR RUTR"/>
    <property type="match status" value="1"/>
</dbReference>
<dbReference type="AlphaFoldDB" id="A0A7T2S2U3"/>
<dbReference type="GO" id="GO:0003700">
    <property type="term" value="F:DNA-binding transcription factor activity"/>
    <property type="evidence" value="ECO:0007669"/>
    <property type="project" value="TreeGrafter"/>
</dbReference>
<feature type="DNA-binding region" description="H-T-H motif" evidence="2">
    <location>
        <begin position="38"/>
        <end position="57"/>
    </location>
</feature>
<dbReference type="InterPro" id="IPR050109">
    <property type="entry name" value="HTH-type_TetR-like_transc_reg"/>
</dbReference>
<dbReference type="InterPro" id="IPR009057">
    <property type="entry name" value="Homeodomain-like_sf"/>
</dbReference>
<evidence type="ECO:0000256" key="1">
    <source>
        <dbReference type="ARBA" id="ARBA00023125"/>
    </source>
</evidence>
<keyword evidence="1 2" id="KW-0238">DNA-binding</keyword>
<dbReference type="EMBL" id="CP065668">
    <property type="protein sequence ID" value="QPS07920.1"/>
    <property type="molecule type" value="Genomic_DNA"/>
</dbReference>
<organism evidence="4 5">
    <name type="scientific">Delftia acidovorans</name>
    <name type="common">Pseudomonas acidovorans</name>
    <name type="synonym">Comamonas acidovorans</name>
    <dbReference type="NCBI Taxonomy" id="80866"/>
    <lineage>
        <taxon>Bacteria</taxon>
        <taxon>Pseudomonadati</taxon>
        <taxon>Pseudomonadota</taxon>
        <taxon>Betaproteobacteria</taxon>
        <taxon>Burkholderiales</taxon>
        <taxon>Comamonadaceae</taxon>
        <taxon>Delftia</taxon>
    </lineage>
</organism>